<dbReference type="Pfam" id="PF25772">
    <property type="entry name" value="HEAT_RRP12_N"/>
    <property type="match status" value="1"/>
</dbReference>
<dbReference type="InterPro" id="IPR057860">
    <property type="entry name" value="HEAT_RRP12_N"/>
</dbReference>
<evidence type="ECO:0000256" key="2">
    <source>
        <dbReference type="ARBA" id="ARBA00007690"/>
    </source>
</evidence>
<dbReference type="VEuPathDB" id="FungiDB:TAPDE_000184"/>
<dbReference type="OrthoDB" id="2192888at2759"/>
<sequence>MDRLAQIRLQSSSKNHNQGQLGVVLGAIEDTIKASDSPLNPTSYFASLLALLETCVSGNDITNAEVAYSSIYLLDAIAPETPTNLLSTKFTQILNLLVPLLNAEEAATVRSATGVLESLLKAQTLESWRTSPTVQALKSLLVLGLDARPKVRRRAIESVCNVLASAPQSLTKDSIPAIIVAEELLKSASSQIKQSERGSLLHTLQLIKSVAGTVSWPVAYVDQLCDLLLKGVADLGEGFVTVIAFEVFEKVFEQGTNDVDLARLQRLLKTIIDFKPSDKDANVLPPWLNVVARGFELYAGASPENVLQDVASIYKTIFPFLQSDMEAVRRTCSDCLQSLITTCLPTRKSSPAAQAIVTTTLRGLNSGARYRAARTEIFELVRCLFNKLKSKANPILMESLNTLAETRSHVQDKSKIDSVLGAAIQAVGPEPFFKVLPLNLTSDAGRAWLLPVLRDNVQNTNLSFFVKELIPLSESFYPKSEGAEVDNKIFKTVIDQIWTSLPGFCDLPLDLPTALTTDVAEIFANVLYKQPDLRSTICNALQNLCLKPQQLIDCELSDAELTTAYQYNREKAKTSLKHMHQFAPNFIAVLFNVYAQTLPQYRNNILETIKGFLTIASPKDIQDSFAKVLTTLAENLDAPASGANSSSTEGMPPAKHTAMDLIIAFVPHLSSLGIEMVWEIFGAQATSDDVAMQKKAYKIFNAMSSTDLGLKFLTSRVPQIQAVLLKTKNVGQSVRKDRLAALINMVNLIPKNDLHFIPAILSEAVLCTKEQNEKARTMAFDLLVLMGQRMDAGGNVRNSLLEGMQDLGDAEANIQEFFVMVQAGLGASTPHMVSASVTALARLLFEFMDKLDGSFVEEMLETMEPILDSKNREVARSCLGFYKVVVISLPLELVASRLESLVAHLMGWSHEHSRDFKSKVKHLIERMVRRFGFDQIERHIPEADKKLLTNIRKTQERRKRNKRTDEADGTTRRTGGDAFEDAMQESDESESDVEEEQEEETSTNRRKGRGREDRNQKFIQNTDEPMDLLDRSAMAQVSSTNPNAMRRQKPLPSARSNYKTDEDGKYIFNGKENDEERGDVPMGGSGMGAMMEARQGMKKNSKGRVKFSNKRARDDEAEDHEMPDVEEKRQRTDRPMRPKQEAPHKKLFQKGKGGSAKQGASQKAGGRKTRK</sequence>
<comment type="caution">
    <text evidence="7">The sequence shown here is derived from an EMBL/GenBank/DDBJ whole genome shotgun (WGS) entry which is preliminary data.</text>
</comment>
<dbReference type="GO" id="GO:0005634">
    <property type="term" value="C:nucleus"/>
    <property type="evidence" value="ECO:0007669"/>
    <property type="project" value="UniProtKB-SubCell"/>
</dbReference>
<protein>
    <submittedName>
        <fullName evidence="7">Uncharacterized protein</fullName>
    </submittedName>
</protein>
<dbReference type="InterPro" id="IPR011989">
    <property type="entry name" value="ARM-like"/>
</dbReference>
<proteinExistence type="inferred from homology"/>
<keyword evidence="8" id="KW-1185">Reference proteome</keyword>
<feature type="region of interest" description="Disordered" evidence="4">
    <location>
        <begin position="947"/>
        <end position="1171"/>
    </location>
</feature>
<dbReference type="PANTHER" id="PTHR48287">
    <property type="entry name" value="ARM REPEAT SUPERFAMILY PROTEIN"/>
    <property type="match status" value="1"/>
</dbReference>
<feature type="compositionally biased region" description="Basic residues" evidence="4">
    <location>
        <begin position="1096"/>
        <end position="1110"/>
    </location>
</feature>
<evidence type="ECO:0000256" key="4">
    <source>
        <dbReference type="SAM" id="MobiDB-lite"/>
    </source>
</evidence>
<name>R4X6T6_TAPDE</name>
<comment type="subcellular location">
    <subcellularLocation>
        <location evidence="1">Nucleus</location>
    </subcellularLocation>
</comment>
<dbReference type="PANTHER" id="PTHR48287:SF1">
    <property type="entry name" value="ARM REPEAT SUPERFAMILY PROTEIN"/>
    <property type="match status" value="1"/>
</dbReference>
<dbReference type="InterPro" id="IPR052087">
    <property type="entry name" value="RRP12"/>
</dbReference>
<keyword evidence="3" id="KW-0539">Nucleus</keyword>
<dbReference type="SUPFAM" id="SSF48371">
    <property type="entry name" value="ARM repeat"/>
    <property type="match status" value="1"/>
</dbReference>
<evidence type="ECO:0000259" key="6">
    <source>
        <dbReference type="Pfam" id="PF25772"/>
    </source>
</evidence>
<dbReference type="EMBL" id="CAHR02000004">
    <property type="protein sequence ID" value="CCG80651.1"/>
    <property type="molecule type" value="Genomic_DNA"/>
</dbReference>
<feature type="compositionally biased region" description="Acidic residues" evidence="4">
    <location>
        <begin position="978"/>
        <end position="1001"/>
    </location>
</feature>
<reference evidence="7 8" key="1">
    <citation type="journal article" date="2013" name="MBio">
        <title>Genome sequencing of the plant pathogen Taphrina deformans, the causal agent of peach leaf curl.</title>
        <authorList>
            <person name="Cisse O.H."/>
            <person name="Almeida J.M.G.C.F."/>
            <person name="Fonseca A."/>
            <person name="Kumar A.A."/>
            <person name="Salojaervi J."/>
            <person name="Overmyer K."/>
            <person name="Hauser P.M."/>
            <person name="Pagni M."/>
        </authorList>
    </citation>
    <scope>NUCLEOTIDE SEQUENCE [LARGE SCALE GENOMIC DNA]</scope>
    <source>
        <strain evidence="8">PYCC 5710 / ATCC 11124 / CBS 356.35 / IMI 108563 / JCM 9778 / NBRC 8474</strain>
    </source>
</reference>
<dbReference type="AlphaFoldDB" id="R4X6T6"/>
<evidence type="ECO:0000259" key="5">
    <source>
        <dbReference type="Pfam" id="PF08161"/>
    </source>
</evidence>
<evidence type="ECO:0000313" key="7">
    <source>
        <dbReference type="EMBL" id="CCG80651.1"/>
    </source>
</evidence>
<feature type="compositionally biased region" description="Basic and acidic residues" evidence="4">
    <location>
        <begin position="1120"/>
        <end position="1144"/>
    </location>
</feature>
<evidence type="ECO:0000256" key="3">
    <source>
        <dbReference type="ARBA" id="ARBA00023242"/>
    </source>
</evidence>
<organism evidence="7 8">
    <name type="scientific">Taphrina deformans (strain PYCC 5710 / ATCC 11124 / CBS 356.35 / IMI 108563 / JCM 9778 / NBRC 8474)</name>
    <name type="common">Peach leaf curl fungus</name>
    <name type="synonym">Lalaria deformans</name>
    <dbReference type="NCBI Taxonomy" id="1097556"/>
    <lineage>
        <taxon>Eukaryota</taxon>
        <taxon>Fungi</taxon>
        <taxon>Dikarya</taxon>
        <taxon>Ascomycota</taxon>
        <taxon>Taphrinomycotina</taxon>
        <taxon>Taphrinomycetes</taxon>
        <taxon>Taphrinales</taxon>
        <taxon>Taphrinaceae</taxon>
        <taxon>Taphrina</taxon>
    </lineage>
</organism>
<dbReference type="InterPro" id="IPR012978">
    <property type="entry name" value="HEAT_RRP12"/>
</dbReference>
<gene>
    <name evidence="7" type="ORF">TAPDE_000184</name>
</gene>
<dbReference type="Proteomes" id="UP000013776">
    <property type="component" value="Unassembled WGS sequence"/>
</dbReference>
<feature type="domain" description="RRP12 N-terminal HEAT" evidence="6">
    <location>
        <begin position="9"/>
        <end position="215"/>
    </location>
</feature>
<evidence type="ECO:0000313" key="8">
    <source>
        <dbReference type="Proteomes" id="UP000013776"/>
    </source>
</evidence>
<comment type="similarity">
    <text evidence="2">Belongs to the RRP12 family.</text>
</comment>
<dbReference type="Gene3D" id="1.25.10.10">
    <property type="entry name" value="Leucine-rich Repeat Variant"/>
    <property type="match status" value="2"/>
</dbReference>
<dbReference type="STRING" id="1097556.R4X6T6"/>
<accession>R4X6T6</accession>
<feature type="domain" description="RRP12 HEAT" evidence="5">
    <location>
        <begin position="322"/>
        <end position="597"/>
    </location>
</feature>
<feature type="compositionally biased region" description="Basic and acidic residues" evidence="4">
    <location>
        <begin position="963"/>
        <end position="975"/>
    </location>
</feature>
<evidence type="ECO:0000256" key="1">
    <source>
        <dbReference type="ARBA" id="ARBA00004123"/>
    </source>
</evidence>
<dbReference type="Pfam" id="PF08161">
    <property type="entry name" value="RRP12_HEAT"/>
    <property type="match status" value="1"/>
</dbReference>
<dbReference type="eggNOG" id="KOG1248">
    <property type="taxonomic scope" value="Eukaryota"/>
</dbReference>
<dbReference type="InterPro" id="IPR016024">
    <property type="entry name" value="ARM-type_fold"/>
</dbReference>